<dbReference type="OrthoDB" id="10295836at2759"/>
<organism evidence="2 3">
    <name type="scientific">Eimeria necatrix</name>
    <dbReference type="NCBI Taxonomy" id="51315"/>
    <lineage>
        <taxon>Eukaryota</taxon>
        <taxon>Sar</taxon>
        <taxon>Alveolata</taxon>
        <taxon>Apicomplexa</taxon>
        <taxon>Conoidasida</taxon>
        <taxon>Coccidia</taxon>
        <taxon>Eucoccidiorida</taxon>
        <taxon>Eimeriorina</taxon>
        <taxon>Eimeriidae</taxon>
        <taxon>Eimeria</taxon>
    </lineage>
</organism>
<dbReference type="Proteomes" id="UP000030754">
    <property type="component" value="Unassembled WGS sequence"/>
</dbReference>
<dbReference type="EMBL" id="HG722375">
    <property type="protein sequence ID" value="CDJ62215.1"/>
    <property type="molecule type" value="Genomic_DNA"/>
</dbReference>
<sequence>MQRGLASQVCLRLWLAQAFEAFEDAEGSRLVMLHVGQLGKNETDSNANNNPTCFYDRARESVQLRFVGQVSSLLLVWPAKHESEVLLRYPTFACASSKGWGKTTRGVGASWSFSDDYLFVKFQLELGRLVNEREGAVETKVFSFQADLEASSWPAVDAFAPEEAAGKAPVSSDLFAGDVNLLRFELQTGPTVAVVKAQRFAVTTAVPPEVKSGPSSNELICDEAPFQSALASLGSRIKALRWFRTASEKHE</sequence>
<proteinExistence type="predicted"/>
<evidence type="ECO:0000256" key="1">
    <source>
        <dbReference type="SAM" id="SignalP"/>
    </source>
</evidence>
<gene>
    <name evidence="2" type="ORF">ENH_00008290</name>
</gene>
<reference evidence="2" key="2">
    <citation type="submission" date="2013-10" db="EMBL/GenBank/DDBJ databases">
        <authorList>
            <person name="Aslett M."/>
        </authorList>
    </citation>
    <scope>NUCLEOTIDE SEQUENCE [LARGE SCALE GENOMIC DNA]</scope>
    <source>
        <strain evidence="2">Houghton</strain>
    </source>
</reference>
<feature type="chain" id="PRO_5004675819" evidence="1">
    <location>
        <begin position="22"/>
        <end position="251"/>
    </location>
</feature>
<protein>
    <submittedName>
        <fullName evidence="2">Uncharacterized protein</fullName>
    </submittedName>
</protein>
<dbReference type="AlphaFoldDB" id="U6MKN2"/>
<dbReference type="GeneID" id="25471017"/>
<reference evidence="2" key="1">
    <citation type="submission" date="2013-10" db="EMBL/GenBank/DDBJ databases">
        <title>Genomic analysis of the causative agents of coccidiosis in chickens.</title>
        <authorList>
            <person name="Reid A.J."/>
            <person name="Blake D."/>
            <person name="Billington K."/>
            <person name="Browne H."/>
            <person name="Dunn M."/>
            <person name="Hung S."/>
            <person name="Kawahara F."/>
            <person name="Miranda-Saavedra D."/>
            <person name="Mourier T."/>
            <person name="Nagra H."/>
            <person name="Otto T.D."/>
            <person name="Rawlings N."/>
            <person name="Sanchez A."/>
            <person name="Sanders M."/>
            <person name="Subramaniam C."/>
            <person name="Tay Y."/>
            <person name="Dear P."/>
            <person name="Doerig C."/>
            <person name="Gruber A."/>
            <person name="Parkinson J."/>
            <person name="Shirley M."/>
            <person name="Wan K.L."/>
            <person name="Berriman M."/>
            <person name="Tomley F."/>
            <person name="Pain A."/>
        </authorList>
    </citation>
    <scope>NUCLEOTIDE SEQUENCE [LARGE SCALE GENOMIC DNA]</scope>
    <source>
        <strain evidence="2">Houghton</strain>
    </source>
</reference>
<dbReference type="RefSeq" id="XP_013439577.1">
    <property type="nucleotide sequence ID" value="XM_013584123.1"/>
</dbReference>
<name>U6MKN2_9EIME</name>
<keyword evidence="3" id="KW-1185">Reference proteome</keyword>
<dbReference type="VEuPathDB" id="ToxoDB:ENH_00008290"/>
<keyword evidence="1" id="KW-0732">Signal</keyword>
<feature type="signal peptide" evidence="1">
    <location>
        <begin position="1"/>
        <end position="21"/>
    </location>
</feature>
<evidence type="ECO:0000313" key="3">
    <source>
        <dbReference type="Proteomes" id="UP000030754"/>
    </source>
</evidence>
<evidence type="ECO:0000313" key="2">
    <source>
        <dbReference type="EMBL" id="CDJ62215.1"/>
    </source>
</evidence>
<accession>U6MKN2</accession>